<protein>
    <submittedName>
        <fullName evidence="1">Uncharacterized protein</fullName>
    </submittedName>
</protein>
<comment type="caution">
    <text evidence="1">The sequence shown here is derived from an EMBL/GenBank/DDBJ whole genome shotgun (WGS) entry which is preliminary data.</text>
</comment>
<keyword evidence="2" id="KW-1185">Reference proteome</keyword>
<name>A0ABQ9W7W5_SAGOE</name>
<dbReference type="EMBL" id="JASSZA010000003">
    <property type="protein sequence ID" value="KAK2116467.1"/>
    <property type="molecule type" value="Genomic_DNA"/>
</dbReference>
<evidence type="ECO:0000313" key="1">
    <source>
        <dbReference type="EMBL" id="KAK2116467.1"/>
    </source>
</evidence>
<organism evidence="1 2">
    <name type="scientific">Saguinus oedipus</name>
    <name type="common">Cotton-top tamarin</name>
    <name type="synonym">Oedipomidas oedipus</name>
    <dbReference type="NCBI Taxonomy" id="9490"/>
    <lineage>
        <taxon>Eukaryota</taxon>
        <taxon>Metazoa</taxon>
        <taxon>Chordata</taxon>
        <taxon>Craniata</taxon>
        <taxon>Vertebrata</taxon>
        <taxon>Euteleostomi</taxon>
        <taxon>Mammalia</taxon>
        <taxon>Eutheria</taxon>
        <taxon>Euarchontoglires</taxon>
        <taxon>Primates</taxon>
        <taxon>Haplorrhini</taxon>
        <taxon>Platyrrhini</taxon>
        <taxon>Cebidae</taxon>
        <taxon>Callitrichinae</taxon>
        <taxon>Saguinus</taxon>
    </lineage>
</organism>
<sequence>WIESVMADAPPSPGCIILDASSTTVIPKRLQFRPACPRECGTHRARSPSSLP</sequence>
<dbReference type="Proteomes" id="UP001266305">
    <property type="component" value="Unassembled WGS sequence"/>
</dbReference>
<gene>
    <name evidence="1" type="ORF">P7K49_007093</name>
</gene>
<accession>A0ABQ9W7W5</accession>
<evidence type="ECO:0000313" key="2">
    <source>
        <dbReference type="Proteomes" id="UP001266305"/>
    </source>
</evidence>
<feature type="non-terminal residue" evidence="1">
    <location>
        <position position="1"/>
    </location>
</feature>
<reference evidence="1 2" key="1">
    <citation type="submission" date="2023-05" db="EMBL/GenBank/DDBJ databases">
        <title>B98-5 Cell Line De Novo Hybrid Assembly: An Optical Mapping Approach.</title>
        <authorList>
            <person name="Kananen K."/>
            <person name="Auerbach J.A."/>
            <person name="Kautto E."/>
            <person name="Blachly J.S."/>
        </authorList>
    </citation>
    <scope>NUCLEOTIDE SEQUENCE [LARGE SCALE GENOMIC DNA]</scope>
    <source>
        <strain evidence="1">B95-8</strain>
        <tissue evidence="1">Cell line</tissue>
    </source>
</reference>
<proteinExistence type="predicted"/>